<proteinExistence type="predicted"/>
<feature type="region of interest" description="Disordered" evidence="1">
    <location>
        <begin position="228"/>
        <end position="251"/>
    </location>
</feature>
<evidence type="ECO:0000256" key="1">
    <source>
        <dbReference type="SAM" id="MobiDB-lite"/>
    </source>
</evidence>
<feature type="compositionally biased region" description="Polar residues" evidence="1">
    <location>
        <begin position="165"/>
        <end position="187"/>
    </location>
</feature>
<name>C4JEW2_UNCRE</name>
<evidence type="ECO:0000256" key="2">
    <source>
        <dbReference type="SAM" id="Phobius"/>
    </source>
</evidence>
<keyword evidence="2" id="KW-1133">Transmembrane helix</keyword>
<evidence type="ECO:0000313" key="3">
    <source>
        <dbReference type="EMBL" id="EEP76015.1"/>
    </source>
</evidence>
<dbReference type="Proteomes" id="UP000002058">
    <property type="component" value="Unassembled WGS sequence"/>
</dbReference>
<gene>
    <name evidence="3" type="ORF">UREG_00862</name>
</gene>
<keyword evidence="2" id="KW-0472">Membrane</keyword>
<dbReference type="GeneID" id="8437661"/>
<dbReference type="HOGENOM" id="CLU_847842_0_0_1"/>
<dbReference type="OrthoDB" id="4200415at2759"/>
<protein>
    <submittedName>
        <fullName evidence="3">Uncharacterized protein</fullName>
    </submittedName>
</protein>
<feature type="compositionally biased region" description="Low complexity" evidence="1">
    <location>
        <begin position="188"/>
        <end position="199"/>
    </location>
</feature>
<reference evidence="4" key="1">
    <citation type="journal article" date="2009" name="Genome Res.">
        <title>Comparative genomic analyses of the human fungal pathogens Coccidioides and their relatives.</title>
        <authorList>
            <person name="Sharpton T.J."/>
            <person name="Stajich J.E."/>
            <person name="Rounsley S.D."/>
            <person name="Gardner M.J."/>
            <person name="Wortman J.R."/>
            <person name="Jordar V.S."/>
            <person name="Maiti R."/>
            <person name="Kodira C.D."/>
            <person name="Neafsey D.E."/>
            <person name="Zeng Q."/>
            <person name="Hung C.-Y."/>
            <person name="McMahan C."/>
            <person name="Muszewska A."/>
            <person name="Grynberg M."/>
            <person name="Mandel M.A."/>
            <person name="Kellner E.M."/>
            <person name="Barker B.M."/>
            <person name="Galgiani J.N."/>
            <person name="Orbach M.J."/>
            <person name="Kirkland T.N."/>
            <person name="Cole G.T."/>
            <person name="Henn M.R."/>
            <person name="Birren B.W."/>
            <person name="Taylor J.W."/>
        </authorList>
    </citation>
    <scope>NUCLEOTIDE SEQUENCE [LARGE SCALE GENOMIC DNA]</scope>
    <source>
        <strain evidence="4">UAMH 1704</strain>
    </source>
</reference>
<dbReference type="EMBL" id="CH476615">
    <property type="protein sequence ID" value="EEP76015.1"/>
    <property type="molecule type" value="Genomic_DNA"/>
</dbReference>
<evidence type="ECO:0000313" key="4">
    <source>
        <dbReference type="Proteomes" id="UP000002058"/>
    </source>
</evidence>
<dbReference type="AlphaFoldDB" id="C4JEW2"/>
<feature type="transmembrane region" description="Helical" evidence="2">
    <location>
        <begin position="28"/>
        <end position="51"/>
    </location>
</feature>
<dbReference type="RefSeq" id="XP_002541348.1">
    <property type="nucleotide sequence ID" value="XM_002541302.1"/>
</dbReference>
<keyword evidence="2" id="KW-0812">Transmembrane</keyword>
<feature type="region of interest" description="Disordered" evidence="1">
    <location>
        <begin position="127"/>
        <end position="199"/>
    </location>
</feature>
<dbReference type="VEuPathDB" id="FungiDB:UREG_00862"/>
<accession>C4JEW2</accession>
<sequence>MATSISAPGGESGSLGGSLPKQEYSLRLIAIVASTVGAMVFALISLALYLYSRRRATSRTLRYSLNEPKASAPVFSNEAHKRWFCWPLPSRKMFKQEEHDSNSSSSQRGPELLQHICFLLSQRNDLQTSGDIPTSRTMPTNLEPHKEGHPLPNTKTRYDSGNCGIEQSSPQTPNPSRTSLTTVGETPSRSLSMESNKSSLSERFHRISRSIPSPSLDLPDEFRLEIPMSNTLPRRDNGKSPKPTHTRSCSSSVIVLPGRSASNSLSSRTPLHATASVLSRWRRVRDAGPDLTNRRSDLFDLLQSISDLAVDEEEYLREAKDDCELSPV</sequence>
<dbReference type="InParanoid" id="C4JEW2"/>
<dbReference type="KEGG" id="ure:UREG_00862"/>
<feature type="compositionally biased region" description="Polar residues" evidence="1">
    <location>
        <begin position="127"/>
        <end position="140"/>
    </location>
</feature>
<organism evidence="3 4">
    <name type="scientific">Uncinocarpus reesii (strain UAMH 1704)</name>
    <dbReference type="NCBI Taxonomy" id="336963"/>
    <lineage>
        <taxon>Eukaryota</taxon>
        <taxon>Fungi</taxon>
        <taxon>Dikarya</taxon>
        <taxon>Ascomycota</taxon>
        <taxon>Pezizomycotina</taxon>
        <taxon>Eurotiomycetes</taxon>
        <taxon>Eurotiomycetidae</taxon>
        <taxon>Onygenales</taxon>
        <taxon>Onygenaceae</taxon>
        <taxon>Uncinocarpus</taxon>
    </lineage>
</organism>
<keyword evidence="4" id="KW-1185">Reference proteome</keyword>